<dbReference type="HAMAP" id="MF_00278">
    <property type="entry name" value="HisH"/>
    <property type="match status" value="1"/>
</dbReference>
<comment type="catalytic activity">
    <reaction evidence="8">
        <text>5-[(5-phospho-1-deoxy-D-ribulos-1-ylimino)methylamino]-1-(5-phospho-beta-D-ribosyl)imidazole-4-carboxamide + L-glutamine = D-erythro-1-(imidazol-4-yl)glycerol 3-phosphate + 5-amino-1-(5-phospho-beta-D-ribosyl)imidazole-4-carboxamide + L-glutamate + H(+)</text>
        <dbReference type="Rhea" id="RHEA:24793"/>
        <dbReference type="ChEBI" id="CHEBI:15378"/>
        <dbReference type="ChEBI" id="CHEBI:29985"/>
        <dbReference type="ChEBI" id="CHEBI:58278"/>
        <dbReference type="ChEBI" id="CHEBI:58359"/>
        <dbReference type="ChEBI" id="CHEBI:58475"/>
        <dbReference type="ChEBI" id="CHEBI:58525"/>
        <dbReference type="EC" id="4.3.2.10"/>
    </reaction>
</comment>
<evidence type="ECO:0000259" key="10">
    <source>
        <dbReference type="Pfam" id="PF00117"/>
    </source>
</evidence>
<dbReference type="GO" id="GO:0004359">
    <property type="term" value="F:glutaminase activity"/>
    <property type="evidence" value="ECO:0007669"/>
    <property type="project" value="UniProtKB-EC"/>
</dbReference>
<dbReference type="GO" id="GO:0016829">
    <property type="term" value="F:lyase activity"/>
    <property type="evidence" value="ECO:0007669"/>
    <property type="project" value="UniProtKB-KW"/>
</dbReference>
<evidence type="ECO:0000256" key="3">
    <source>
        <dbReference type="ARBA" id="ARBA00022605"/>
    </source>
</evidence>
<dbReference type="GO" id="GO:0000105">
    <property type="term" value="P:L-histidine biosynthetic process"/>
    <property type="evidence" value="ECO:0007669"/>
    <property type="project" value="UniProtKB-UniPathway"/>
</dbReference>
<evidence type="ECO:0000256" key="9">
    <source>
        <dbReference type="ARBA" id="ARBA00049534"/>
    </source>
</evidence>
<organism evidence="11">
    <name type="scientific">freshwater metagenome</name>
    <dbReference type="NCBI Taxonomy" id="449393"/>
    <lineage>
        <taxon>unclassified sequences</taxon>
        <taxon>metagenomes</taxon>
        <taxon>ecological metagenomes</taxon>
    </lineage>
</organism>
<evidence type="ECO:0000256" key="6">
    <source>
        <dbReference type="ARBA" id="ARBA00023102"/>
    </source>
</evidence>
<dbReference type="PROSITE" id="PS51273">
    <property type="entry name" value="GATASE_TYPE_1"/>
    <property type="match status" value="1"/>
</dbReference>
<protein>
    <submittedName>
        <fullName evidence="11">Unannotated protein</fullName>
    </submittedName>
</protein>
<dbReference type="InterPro" id="IPR029062">
    <property type="entry name" value="Class_I_gatase-like"/>
</dbReference>
<dbReference type="AlphaFoldDB" id="A0A6J6BYF1"/>
<dbReference type="UniPathway" id="UPA00031">
    <property type="reaction ID" value="UER00010"/>
</dbReference>
<evidence type="ECO:0000256" key="2">
    <source>
        <dbReference type="ARBA" id="ARBA00011152"/>
    </source>
</evidence>
<keyword evidence="7" id="KW-0456">Lyase</keyword>
<evidence type="ECO:0000313" key="11">
    <source>
        <dbReference type="EMBL" id="CAB4543737.1"/>
    </source>
</evidence>
<reference evidence="11" key="1">
    <citation type="submission" date="2020-05" db="EMBL/GenBank/DDBJ databases">
        <authorList>
            <person name="Chiriac C."/>
            <person name="Salcher M."/>
            <person name="Ghai R."/>
            <person name="Kavagutti S V."/>
        </authorList>
    </citation>
    <scope>NUCLEOTIDE SEQUENCE</scope>
</reference>
<keyword evidence="5" id="KW-0315">Glutamine amidotransferase</keyword>
<evidence type="ECO:0000256" key="7">
    <source>
        <dbReference type="ARBA" id="ARBA00023239"/>
    </source>
</evidence>
<dbReference type="EMBL" id="CAEZSN010000064">
    <property type="protein sequence ID" value="CAB4543737.1"/>
    <property type="molecule type" value="Genomic_DNA"/>
</dbReference>
<keyword evidence="6" id="KW-0368">Histidine biosynthesis</keyword>
<dbReference type="PIRSF" id="PIRSF000495">
    <property type="entry name" value="Amidotransf_hisH"/>
    <property type="match status" value="1"/>
</dbReference>
<gene>
    <name evidence="11" type="ORF">UFOPK1433_00652</name>
</gene>
<keyword evidence="4" id="KW-0378">Hydrolase</keyword>
<dbReference type="CDD" id="cd01748">
    <property type="entry name" value="GATase1_IGP_Synthase"/>
    <property type="match status" value="1"/>
</dbReference>
<dbReference type="InterPro" id="IPR017926">
    <property type="entry name" value="GATASE"/>
</dbReference>
<sequence>MTKPSVVVLDYGIGNVHSAVRALEAAGADVALTRDRNQVLNADGLFIPGVGAFAAVMQALNSFNVNELIDKRLVAGKAVMGICVGLQVLFEKGLEHELETEGLGQLPGTVELLDAPQLPHIGWNTVEAAKGSKLFEGIENERFYFVHSYGVRNWELEAIGSFIPPKVTWTDYGTKFVSALEVGPLSATQFHPEKSGEAGIKLLTNWLNTF</sequence>
<comment type="catalytic activity">
    <reaction evidence="9">
        <text>L-glutamine + H2O = L-glutamate + NH4(+)</text>
        <dbReference type="Rhea" id="RHEA:15889"/>
        <dbReference type="ChEBI" id="CHEBI:15377"/>
        <dbReference type="ChEBI" id="CHEBI:28938"/>
        <dbReference type="ChEBI" id="CHEBI:29985"/>
        <dbReference type="ChEBI" id="CHEBI:58359"/>
        <dbReference type="EC" id="3.5.1.2"/>
    </reaction>
</comment>
<comment type="subunit">
    <text evidence="2">Heterodimer of HisH and HisF.</text>
</comment>
<keyword evidence="3" id="KW-0028">Amino-acid biosynthesis</keyword>
<proteinExistence type="inferred from homology"/>
<name>A0A6J6BYF1_9ZZZZ</name>
<dbReference type="SUPFAM" id="SSF52317">
    <property type="entry name" value="Class I glutamine amidotransferase-like"/>
    <property type="match status" value="1"/>
</dbReference>
<comment type="pathway">
    <text evidence="1">Amino-acid biosynthesis; L-histidine biosynthesis; L-histidine from 5-phospho-alpha-D-ribose 1-diphosphate: step 5/9.</text>
</comment>
<dbReference type="Pfam" id="PF00117">
    <property type="entry name" value="GATase"/>
    <property type="match status" value="1"/>
</dbReference>
<accession>A0A6J6BYF1</accession>
<evidence type="ECO:0000256" key="4">
    <source>
        <dbReference type="ARBA" id="ARBA00022801"/>
    </source>
</evidence>
<evidence type="ECO:0000256" key="1">
    <source>
        <dbReference type="ARBA" id="ARBA00005091"/>
    </source>
</evidence>
<dbReference type="PANTHER" id="PTHR42701:SF1">
    <property type="entry name" value="IMIDAZOLE GLYCEROL PHOSPHATE SYNTHASE SUBUNIT HISH"/>
    <property type="match status" value="1"/>
</dbReference>
<feature type="domain" description="Glutamine amidotransferase" evidence="10">
    <location>
        <begin position="7"/>
        <end position="205"/>
    </location>
</feature>
<dbReference type="NCBIfam" id="TIGR01855">
    <property type="entry name" value="IMP_synth_hisH"/>
    <property type="match status" value="1"/>
</dbReference>
<dbReference type="GO" id="GO:0000107">
    <property type="term" value="F:imidazoleglycerol-phosphate synthase activity"/>
    <property type="evidence" value="ECO:0007669"/>
    <property type="project" value="TreeGrafter"/>
</dbReference>
<dbReference type="PANTHER" id="PTHR42701">
    <property type="entry name" value="IMIDAZOLE GLYCEROL PHOSPHATE SYNTHASE SUBUNIT HISH"/>
    <property type="match status" value="1"/>
</dbReference>
<evidence type="ECO:0000256" key="8">
    <source>
        <dbReference type="ARBA" id="ARBA00047838"/>
    </source>
</evidence>
<dbReference type="InterPro" id="IPR010139">
    <property type="entry name" value="Imidazole-glycPsynth_HisH"/>
</dbReference>
<evidence type="ECO:0000256" key="5">
    <source>
        <dbReference type="ARBA" id="ARBA00022962"/>
    </source>
</evidence>
<dbReference type="Gene3D" id="3.40.50.880">
    <property type="match status" value="1"/>
</dbReference>